<evidence type="ECO:0000256" key="1">
    <source>
        <dbReference type="ARBA" id="ARBA00004141"/>
    </source>
</evidence>
<dbReference type="GO" id="GO:0015250">
    <property type="term" value="F:water channel activity"/>
    <property type="evidence" value="ECO:0007669"/>
    <property type="project" value="TreeGrafter"/>
</dbReference>
<organism evidence="10 11">
    <name type="scientific">Tribonema minus</name>
    <dbReference type="NCBI Taxonomy" id="303371"/>
    <lineage>
        <taxon>Eukaryota</taxon>
        <taxon>Sar</taxon>
        <taxon>Stramenopiles</taxon>
        <taxon>Ochrophyta</taxon>
        <taxon>PX clade</taxon>
        <taxon>Xanthophyceae</taxon>
        <taxon>Tribonematales</taxon>
        <taxon>Tribonemataceae</taxon>
        <taxon>Tribonema</taxon>
    </lineage>
</organism>
<protein>
    <submittedName>
        <fullName evidence="10">Aquaporin-like protein</fullName>
    </submittedName>
</protein>
<proteinExistence type="inferred from homology"/>
<evidence type="ECO:0000256" key="7">
    <source>
        <dbReference type="RuleBase" id="RU000477"/>
    </source>
</evidence>
<dbReference type="InterPro" id="IPR000425">
    <property type="entry name" value="MIP"/>
</dbReference>
<dbReference type="EMBL" id="JAFCMP010000412">
    <property type="protein sequence ID" value="KAG5180134.1"/>
    <property type="molecule type" value="Genomic_DNA"/>
</dbReference>
<evidence type="ECO:0000313" key="10">
    <source>
        <dbReference type="EMBL" id="KAG5180134.1"/>
    </source>
</evidence>
<dbReference type="Pfam" id="PF00230">
    <property type="entry name" value="MIP"/>
    <property type="match status" value="1"/>
</dbReference>
<dbReference type="SUPFAM" id="SSF81338">
    <property type="entry name" value="Aquaporin-like"/>
    <property type="match status" value="1"/>
</dbReference>
<dbReference type="PANTHER" id="PTHR43829:SF9">
    <property type="entry name" value="AQUAPORIN-9"/>
    <property type="match status" value="1"/>
</dbReference>
<comment type="caution">
    <text evidence="10">The sequence shown here is derived from an EMBL/GenBank/DDBJ whole genome shotgun (WGS) entry which is preliminary data.</text>
</comment>
<feature type="transmembrane region" description="Helical" evidence="8">
    <location>
        <begin position="152"/>
        <end position="175"/>
    </location>
</feature>
<dbReference type="AlphaFoldDB" id="A0A835YS68"/>
<feature type="transmembrane region" description="Helical" evidence="8">
    <location>
        <begin position="54"/>
        <end position="75"/>
    </location>
</feature>
<feature type="transmembrane region" description="Helical" evidence="8">
    <location>
        <begin position="211"/>
        <end position="232"/>
    </location>
</feature>
<evidence type="ECO:0000256" key="2">
    <source>
        <dbReference type="ARBA" id="ARBA00006175"/>
    </source>
</evidence>
<sequence>MVAGVWAAVVAAMVACLSHVCQAHFNPALSLATKLLTPDALSWRRLGRITLSQLLGAAIGAAATLIAFSPPLAAFETARGLVRGNFNSQRSASALAPFYPNPNAHTYFMLGIGAGYPGAARAFATEAVGAAALAFVWFSLRHPRNRGMAGDGALGVKALLFGLTMGGLMSVMAPITMAGLNPARDIAARLLCCAAGWGRYAFPTGGPFCSLMVYTVAPLLGALLGGSVAICLGDTQQ</sequence>
<feature type="chain" id="PRO_5032957861" evidence="9">
    <location>
        <begin position="24"/>
        <end position="237"/>
    </location>
</feature>
<dbReference type="PRINTS" id="PR00783">
    <property type="entry name" value="MINTRINSICP"/>
</dbReference>
<dbReference type="GO" id="GO:0005886">
    <property type="term" value="C:plasma membrane"/>
    <property type="evidence" value="ECO:0007669"/>
    <property type="project" value="TreeGrafter"/>
</dbReference>
<evidence type="ECO:0000256" key="8">
    <source>
        <dbReference type="SAM" id="Phobius"/>
    </source>
</evidence>
<evidence type="ECO:0000256" key="3">
    <source>
        <dbReference type="ARBA" id="ARBA00022448"/>
    </source>
</evidence>
<name>A0A835YS68_9STRA</name>
<dbReference type="PROSITE" id="PS00221">
    <property type="entry name" value="MIP"/>
    <property type="match status" value="1"/>
</dbReference>
<evidence type="ECO:0000256" key="9">
    <source>
        <dbReference type="SAM" id="SignalP"/>
    </source>
</evidence>
<evidence type="ECO:0000256" key="4">
    <source>
        <dbReference type="ARBA" id="ARBA00022692"/>
    </source>
</evidence>
<keyword evidence="9" id="KW-0732">Signal</keyword>
<comment type="subcellular location">
    <subcellularLocation>
        <location evidence="1">Membrane</location>
        <topology evidence="1">Multi-pass membrane protein</topology>
    </subcellularLocation>
</comment>
<dbReference type="OrthoDB" id="3222at2759"/>
<evidence type="ECO:0000313" key="11">
    <source>
        <dbReference type="Proteomes" id="UP000664859"/>
    </source>
</evidence>
<dbReference type="PANTHER" id="PTHR43829">
    <property type="entry name" value="AQUAPORIN OR AQUAGLYCEROPORIN RELATED"/>
    <property type="match status" value="1"/>
</dbReference>
<keyword evidence="11" id="KW-1185">Reference proteome</keyword>
<dbReference type="InterPro" id="IPR022357">
    <property type="entry name" value="MIP_CS"/>
</dbReference>
<feature type="signal peptide" evidence="9">
    <location>
        <begin position="1"/>
        <end position="23"/>
    </location>
</feature>
<evidence type="ECO:0000256" key="6">
    <source>
        <dbReference type="ARBA" id="ARBA00023136"/>
    </source>
</evidence>
<dbReference type="GO" id="GO:0015254">
    <property type="term" value="F:glycerol channel activity"/>
    <property type="evidence" value="ECO:0007669"/>
    <property type="project" value="TreeGrafter"/>
</dbReference>
<dbReference type="InterPro" id="IPR050363">
    <property type="entry name" value="MIP/Aquaporin"/>
</dbReference>
<keyword evidence="5 8" id="KW-1133">Transmembrane helix</keyword>
<feature type="transmembrane region" description="Helical" evidence="8">
    <location>
        <begin position="122"/>
        <end position="140"/>
    </location>
</feature>
<accession>A0A835YS68</accession>
<keyword evidence="6 8" id="KW-0472">Membrane</keyword>
<reference evidence="10" key="1">
    <citation type="submission" date="2021-02" db="EMBL/GenBank/DDBJ databases">
        <title>First Annotated Genome of the Yellow-green Alga Tribonema minus.</title>
        <authorList>
            <person name="Mahan K.M."/>
        </authorList>
    </citation>
    <scope>NUCLEOTIDE SEQUENCE</scope>
    <source>
        <strain evidence="10">UTEX B ZZ1240</strain>
    </source>
</reference>
<keyword evidence="4 7" id="KW-0812">Transmembrane</keyword>
<evidence type="ECO:0000256" key="5">
    <source>
        <dbReference type="ARBA" id="ARBA00022989"/>
    </source>
</evidence>
<keyword evidence="3 7" id="KW-0813">Transport</keyword>
<dbReference type="Gene3D" id="1.20.1080.10">
    <property type="entry name" value="Glycerol uptake facilitator protein"/>
    <property type="match status" value="1"/>
</dbReference>
<comment type="similarity">
    <text evidence="2 7">Belongs to the MIP/aquaporin (TC 1.A.8) family.</text>
</comment>
<gene>
    <name evidence="10" type="ORF">JKP88DRAFT_349700</name>
</gene>
<dbReference type="Proteomes" id="UP000664859">
    <property type="component" value="Unassembled WGS sequence"/>
</dbReference>
<dbReference type="InterPro" id="IPR023271">
    <property type="entry name" value="Aquaporin-like"/>
</dbReference>